<feature type="transmembrane region" description="Helical" evidence="3">
    <location>
        <begin position="136"/>
        <end position="158"/>
    </location>
</feature>
<feature type="transmembrane region" description="Helical" evidence="3">
    <location>
        <begin position="95"/>
        <end position="116"/>
    </location>
</feature>
<feature type="transmembrane region" description="Helical" evidence="3">
    <location>
        <begin position="429"/>
        <end position="451"/>
    </location>
</feature>
<keyword evidence="3" id="KW-0472">Membrane</keyword>
<feature type="transmembrane region" description="Helical" evidence="3">
    <location>
        <begin position="463"/>
        <end position="487"/>
    </location>
</feature>
<dbReference type="EMBL" id="GG745339">
    <property type="protein sequence ID" value="KNE61797.1"/>
    <property type="molecule type" value="Genomic_DNA"/>
</dbReference>
<dbReference type="AlphaFoldDB" id="A0A0L0SH71"/>
<evidence type="ECO:0000313" key="6">
    <source>
        <dbReference type="Proteomes" id="UP000054350"/>
    </source>
</evidence>
<name>A0A0L0SH71_ALLM3</name>
<feature type="transmembrane region" description="Helical" evidence="3">
    <location>
        <begin position="333"/>
        <end position="353"/>
    </location>
</feature>
<evidence type="ECO:0000256" key="3">
    <source>
        <dbReference type="SAM" id="Phobius"/>
    </source>
</evidence>
<dbReference type="eggNOG" id="KOG2504">
    <property type="taxonomic scope" value="Eukaryota"/>
</dbReference>
<evidence type="ECO:0000259" key="4">
    <source>
        <dbReference type="PROSITE" id="PS50850"/>
    </source>
</evidence>
<keyword evidence="3" id="KW-0812">Transmembrane</keyword>
<keyword evidence="3" id="KW-1133">Transmembrane helix</keyword>
<evidence type="ECO:0000313" key="5">
    <source>
        <dbReference type="EMBL" id="KNE61797.1"/>
    </source>
</evidence>
<dbReference type="InterPro" id="IPR050327">
    <property type="entry name" value="Proton-linked_MCT"/>
</dbReference>
<dbReference type="Pfam" id="PF07690">
    <property type="entry name" value="MFS_1"/>
    <property type="match status" value="1"/>
</dbReference>
<dbReference type="VEuPathDB" id="FungiDB:AMAG_07078"/>
<organism evidence="5 6">
    <name type="scientific">Allomyces macrogynus (strain ATCC 38327)</name>
    <name type="common">Allomyces javanicus var. macrogynus</name>
    <dbReference type="NCBI Taxonomy" id="578462"/>
    <lineage>
        <taxon>Eukaryota</taxon>
        <taxon>Fungi</taxon>
        <taxon>Fungi incertae sedis</taxon>
        <taxon>Blastocladiomycota</taxon>
        <taxon>Blastocladiomycetes</taxon>
        <taxon>Blastocladiales</taxon>
        <taxon>Blastocladiaceae</taxon>
        <taxon>Allomyces</taxon>
    </lineage>
</organism>
<dbReference type="PANTHER" id="PTHR11360">
    <property type="entry name" value="MONOCARBOXYLATE TRANSPORTER"/>
    <property type="match status" value="1"/>
</dbReference>
<feature type="transmembrane region" description="Helical" evidence="3">
    <location>
        <begin position="300"/>
        <end position="321"/>
    </location>
</feature>
<feature type="transmembrane region" description="Helical" evidence="3">
    <location>
        <begin position="165"/>
        <end position="184"/>
    </location>
</feature>
<feature type="transmembrane region" description="Helical" evidence="3">
    <location>
        <begin position="254"/>
        <end position="274"/>
    </location>
</feature>
<dbReference type="GO" id="GO:0022857">
    <property type="term" value="F:transmembrane transporter activity"/>
    <property type="evidence" value="ECO:0007669"/>
    <property type="project" value="InterPro"/>
</dbReference>
<evidence type="ECO:0000256" key="2">
    <source>
        <dbReference type="ARBA" id="ARBA00006727"/>
    </source>
</evidence>
<dbReference type="PANTHER" id="PTHR11360:SF284">
    <property type="entry name" value="EG:103B4.3 PROTEIN-RELATED"/>
    <property type="match status" value="1"/>
</dbReference>
<protein>
    <recommendedName>
        <fullName evidence="4">Major facilitator superfamily (MFS) profile domain-containing protein</fullName>
    </recommendedName>
</protein>
<dbReference type="InterPro" id="IPR020846">
    <property type="entry name" value="MFS_dom"/>
</dbReference>
<dbReference type="PROSITE" id="PS50850">
    <property type="entry name" value="MFS"/>
    <property type="match status" value="1"/>
</dbReference>
<comment type="similarity">
    <text evidence="2">Belongs to the major facilitator superfamily. Monocarboxylate porter (TC 2.A.1.13) family.</text>
</comment>
<feature type="transmembrane region" description="Helical" evidence="3">
    <location>
        <begin position="190"/>
        <end position="210"/>
    </location>
</feature>
<reference evidence="6" key="2">
    <citation type="submission" date="2009-11" db="EMBL/GenBank/DDBJ databases">
        <title>The Genome Sequence of Allomyces macrogynus strain ATCC 38327.</title>
        <authorList>
            <consortium name="The Broad Institute Genome Sequencing Platform"/>
            <person name="Russ C."/>
            <person name="Cuomo C."/>
            <person name="Shea T."/>
            <person name="Young S.K."/>
            <person name="Zeng Q."/>
            <person name="Koehrsen M."/>
            <person name="Haas B."/>
            <person name="Borodovsky M."/>
            <person name="Guigo R."/>
            <person name="Alvarado L."/>
            <person name="Berlin A."/>
            <person name="Borenstein D."/>
            <person name="Chen Z."/>
            <person name="Engels R."/>
            <person name="Freedman E."/>
            <person name="Gellesch M."/>
            <person name="Goldberg J."/>
            <person name="Griggs A."/>
            <person name="Gujja S."/>
            <person name="Heiman D."/>
            <person name="Hepburn T."/>
            <person name="Howarth C."/>
            <person name="Jen D."/>
            <person name="Larson L."/>
            <person name="Lewis B."/>
            <person name="Mehta T."/>
            <person name="Park D."/>
            <person name="Pearson M."/>
            <person name="Roberts A."/>
            <person name="Saif S."/>
            <person name="Shenoy N."/>
            <person name="Sisk P."/>
            <person name="Stolte C."/>
            <person name="Sykes S."/>
            <person name="Walk T."/>
            <person name="White J."/>
            <person name="Yandava C."/>
            <person name="Burger G."/>
            <person name="Gray M.W."/>
            <person name="Holland P.W.H."/>
            <person name="King N."/>
            <person name="Lang F.B.F."/>
            <person name="Roger A.J."/>
            <person name="Ruiz-Trillo I."/>
            <person name="Lander E."/>
            <person name="Nusbaum C."/>
        </authorList>
    </citation>
    <scope>NUCLEOTIDE SEQUENCE [LARGE SCALE GENOMIC DNA]</scope>
    <source>
        <strain evidence="6">ATCC 38327</strain>
    </source>
</reference>
<feature type="domain" description="Major facilitator superfamily (MFS) profile" evidence="4">
    <location>
        <begin position="91"/>
        <end position="492"/>
    </location>
</feature>
<keyword evidence="6" id="KW-1185">Reference proteome</keyword>
<feature type="transmembrane region" description="Helical" evidence="3">
    <location>
        <begin position="222"/>
        <end position="248"/>
    </location>
</feature>
<dbReference type="InterPro" id="IPR011701">
    <property type="entry name" value="MFS"/>
</dbReference>
<dbReference type="OrthoDB" id="2213137at2759"/>
<dbReference type="SUPFAM" id="SSF103473">
    <property type="entry name" value="MFS general substrate transporter"/>
    <property type="match status" value="1"/>
</dbReference>
<sequence>MTSDARPPSDPTLSSTALPLVVDEEVAIYTPKDSIDTPAARELGTLVDIDDKETAQDRLLTKDDDYLAVSDDAAGIPPPPPTFGAKDQLDRGLRAWLSVVVSFLTTFVVFGNQVSFGVYQKYYLSTDYPDAKPSTVSLIGSLGPAAQFIVGILIGRVVDRTSYRFTIAAGAVTIGVSLILASFATQIWHLALTQGVLFGLGCSLAFFPGVSLPTQWFVERRALAVGIAIAGSGCGGIVFTAMIGALLPRLGSPWTLRICGFTSLTLLGLGALLTRSRVTPQVHKGKKPLLDVSLLRDKKFLSLLFTVLCFPFGLNIPFFYLPSFVATVAHQPSSFTTTLLTVTNVASIVGRIVSGYIADKVGTINMYICTVICTGVPFLALWLPAGESTGMLLAFGALFGFFSGGFFSMNTTATSVIFGVQRLPSVLGLLYAVTVIGNLAGPPIAGALVTAMTRADGVYATAAGPYLGAIAVTGSIIIVGALGILYLRFAILNRRVWVRL</sequence>
<comment type="subcellular location">
    <subcellularLocation>
        <location evidence="1">Membrane</location>
        <topology evidence="1">Multi-pass membrane protein</topology>
    </subcellularLocation>
</comment>
<evidence type="ECO:0000256" key="1">
    <source>
        <dbReference type="ARBA" id="ARBA00004141"/>
    </source>
</evidence>
<feature type="transmembrane region" description="Helical" evidence="3">
    <location>
        <begin position="365"/>
        <end position="385"/>
    </location>
</feature>
<feature type="transmembrane region" description="Helical" evidence="3">
    <location>
        <begin position="391"/>
        <end position="409"/>
    </location>
</feature>
<reference evidence="5 6" key="1">
    <citation type="submission" date="2009-11" db="EMBL/GenBank/DDBJ databases">
        <title>Annotation of Allomyces macrogynus ATCC 38327.</title>
        <authorList>
            <consortium name="The Broad Institute Genome Sequencing Platform"/>
            <person name="Russ C."/>
            <person name="Cuomo C."/>
            <person name="Burger G."/>
            <person name="Gray M.W."/>
            <person name="Holland P.W.H."/>
            <person name="King N."/>
            <person name="Lang F.B.F."/>
            <person name="Roger A.J."/>
            <person name="Ruiz-Trillo I."/>
            <person name="Young S.K."/>
            <person name="Zeng Q."/>
            <person name="Gargeya S."/>
            <person name="Fitzgerald M."/>
            <person name="Haas B."/>
            <person name="Abouelleil A."/>
            <person name="Alvarado L."/>
            <person name="Arachchi H.M."/>
            <person name="Berlin A."/>
            <person name="Chapman S.B."/>
            <person name="Gearin G."/>
            <person name="Goldberg J."/>
            <person name="Griggs A."/>
            <person name="Gujja S."/>
            <person name="Hansen M."/>
            <person name="Heiman D."/>
            <person name="Howarth C."/>
            <person name="Larimer J."/>
            <person name="Lui A."/>
            <person name="MacDonald P.J.P."/>
            <person name="McCowen C."/>
            <person name="Montmayeur A."/>
            <person name="Murphy C."/>
            <person name="Neiman D."/>
            <person name="Pearson M."/>
            <person name="Priest M."/>
            <person name="Roberts A."/>
            <person name="Saif S."/>
            <person name="Shea T."/>
            <person name="Sisk P."/>
            <person name="Stolte C."/>
            <person name="Sykes S."/>
            <person name="Wortman J."/>
            <person name="Nusbaum C."/>
            <person name="Birren B."/>
        </authorList>
    </citation>
    <scope>NUCLEOTIDE SEQUENCE [LARGE SCALE GENOMIC DNA]</scope>
    <source>
        <strain evidence="5 6">ATCC 38327</strain>
    </source>
</reference>
<dbReference type="InterPro" id="IPR036259">
    <property type="entry name" value="MFS_trans_sf"/>
</dbReference>
<dbReference type="GO" id="GO:0016020">
    <property type="term" value="C:membrane"/>
    <property type="evidence" value="ECO:0007669"/>
    <property type="project" value="UniProtKB-SubCell"/>
</dbReference>
<gene>
    <name evidence="5" type="ORF">AMAG_07078</name>
</gene>
<dbReference type="Proteomes" id="UP000054350">
    <property type="component" value="Unassembled WGS sequence"/>
</dbReference>
<dbReference type="Gene3D" id="1.20.1250.20">
    <property type="entry name" value="MFS general substrate transporter like domains"/>
    <property type="match status" value="2"/>
</dbReference>
<proteinExistence type="inferred from homology"/>
<accession>A0A0L0SH71</accession>